<dbReference type="AlphaFoldDB" id="A0AAX3XFF3"/>
<keyword evidence="3" id="KW-1185">Reference proteome</keyword>
<feature type="transmembrane region" description="Helical" evidence="1">
    <location>
        <begin position="127"/>
        <end position="149"/>
    </location>
</feature>
<reference evidence="2 3" key="1">
    <citation type="submission" date="2023-06" db="EMBL/GenBank/DDBJ databases">
        <title>Complete Genome Sequence of Gallibacterium anatis Strain BJF12, Isolated from a chicken with diarrhea.</title>
        <authorList>
            <person name="Guo F."/>
            <person name="Bu W."/>
            <person name="Xu F."/>
            <person name="Wen T."/>
        </authorList>
    </citation>
    <scope>NUCLEOTIDE SEQUENCE [LARGE SCALE GENOMIC DNA]</scope>
    <source>
        <strain evidence="2 3">BJF12</strain>
    </source>
</reference>
<dbReference type="RefSeq" id="WP_285092688.1">
    <property type="nucleotide sequence ID" value="NZ_CP126975.1"/>
</dbReference>
<sequence>MMKYIIDAVRADIQGYLFNWRLTPYVSTFFAICIFLKCILLIAFNTLAFAFILLCGRLIQDLPITIESLNDLETIIMDILAESFYLCLSITIFMYVFRFFKYIINIEEKWRGLQGYPLAYQALFNKIYWVTLLISLNFAVIGYFIYVCFLRRE</sequence>
<keyword evidence="1" id="KW-0472">Membrane</keyword>
<feature type="transmembrane region" description="Helical" evidence="1">
    <location>
        <begin position="75"/>
        <end position="97"/>
    </location>
</feature>
<keyword evidence="1" id="KW-0812">Transmembrane</keyword>
<accession>A0AAX3XFF3</accession>
<dbReference type="EMBL" id="CP126975">
    <property type="protein sequence ID" value="WIM80747.1"/>
    <property type="molecule type" value="Genomic_DNA"/>
</dbReference>
<proteinExistence type="predicted"/>
<dbReference type="Proteomes" id="UP001226750">
    <property type="component" value="Chromosome"/>
</dbReference>
<evidence type="ECO:0000313" key="3">
    <source>
        <dbReference type="Proteomes" id="UP001226750"/>
    </source>
</evidence>
<protein>
    <submittedName>
        <fullName evidence="2">Uncharacterized protein</fullName>
    </submittedName>
</protein>
<evidence type="ECO:0000256" key="1">
    <source>
        <dbReference type="SAM" id="Phobius"/>
    </source>
</evidence>
<gene>
    <name evidence="2" type="ORF">QP018_05830</name>
</gene>
<evidence type="ECO:0000313" key="2">
    <source>
        <dbReference type="EMBL" id="WIM80747.1"/>
    </source>
</evidence>
<keyword evidence="1" id="KW-1133">Transmembrane helix</keyword>
<feature type="transmembrane region" description="Helical" evidence="1">
    <location>
        <begin position="29"/>
        <end position="54"/>
    </location>
</feature>
<name>A0AAX3XFF3_9PAST</name>
<organism evidence="2 3">
    <name type="scientific">Gallibacterium anatis</name>
    <dbReference type="NCBI Taxonomy" id="750"/>
    <lineage>
        <taxon>Bacteria</taxon>
        <taxon>Pseudomonadati</taxon>
        <taxon>Pseudomonadota</taxon>
        <taxon>Gammaproteobacteria</taxon>
        <taxon>Pasteurellales</taxon>
        <taxon>Pasteurellaceae</taxon>
        <taxon>Gallibacterium</taxon>
    </lineage>
</organism>